<evidence type="ECO:0000313" key="1">
    <source>
        <dbReference type="EMBL" id="OMJ87675.1"/>
    </source>
</evidence>
<sequence length="182" mass="21265">MIKITTASENIRIMTIREVINELKLQTIEDILQLPTFNNADNNHRSLLLCIYDGITHEGKWPERPEGWEIFDSNGSESLIKKLQEVSVIVLVLILYYIYSMKKDFSKIAARQKINVDNVIKIWNKLKDMITNTQIRDIPQFMHYFCAVYEEFGNISEWNGDFSNNQISDITDLLILKKLSFS</sequence>
<name>A0A1R2CFD2_9CILI</name>
<reference evidence="1 2" key="1">
    <citation type="submission" date="2016-11" db="EMBL/GenBank/DDBJ databases">
        <title>The macronuclear genome of Stentor coeruleus: a giant cell with tiny introns.</title>
        <authorList>
            <person name="Slabodnick M."/>
            <person name="Ruby J.G."/>
            <person name="Reiff S.B."/>
            <person name="Swart E.C."/>
            <person name="Gosai S."/>
            <person name="Prabakaran S."/>
            <person name="Witkowska E."/>
            <person name="Larue G.E."/>
            <person name="Fisher S."/>
            <person name="Freeman R.M."/>
            <person name="Gunawardena J."/>
            <person name="Chu W."/>
            <person name="Stover N.A."/>
            <person name="Gregory B.D."/>
            <person name="Nowacki M."/>
            <person name="Derisi J."/>
            <person name="Roy S.W."/>
            <person name="Marshall W.F."/>
            <person name="Sood P."/>
        </authorList>
    </citation>
    <scope>NUCLEOTIDE SEQUENCE [LARGE SCALE GENOMIC DNA]</scope>
    <source>
        <strain evidence="1">WM001</strain>
    </source>
</reference>
<organism evidence="1 2">
    <name type="scientific">Stentor coeruleus</name>
    <dbReference type="NCBI Taxonomy" id="5963"/>
    <lineage>
        <taxon>Eukaryota</taxon>
        <taxon>Sar</taxon>
        <taxon>Alveolata</taxon>
        <taxon>Ciliophora</taxon>
        <taxon>Postciliodesmatophora</taxon>
        <taxon>Heterotrichea</taxon>
        <taxon>Heterotrichida</taxon>
        <taxon>Stentoridae</taxon>
        <taxon>Stentor</taxon>
    </lineage>
</organism>
<keyword evidence="2" id="KW-1185">Reference proteome</keyword>
<dbReference type="AlphaFoldDB" id="A0A1R2CFD2"/>
<dbReference type="EMBL" id="MPUH01000170">
    <property type="protein sequence ID" value="OMJ87675.1"/>
    <property type="molecule type" value="Genomic_DNA"/>
</dbReference>
<protein>
    <submittedName>
        <fullName evidence="1">Uncharacterized protein</fullName>
    </submittedName>
</protein>
<dbReference type="Proteomes" id="UP000187209">
    <property type="component" value="Unassembled WGS sequence"/>
</dbReference>
<gene>
    <name evidence="1" type="ORF">SteCoe_10518</name>
</gene>
<proteinExistence type="predicted"/>
<comment type="caution">
    <text evidence="1">The sequence shown here is derived from an EMBL/GenBank/DDBJ whole genome shotgun (WGS) entry which is preliminary data.</text>
</comment>
<evidence type="ECO:0000313" key="2">
    <source>
        <dbReference type="Proteomes" id="UP000187209"/>
    </source>
</evidence>
<accession>A0A1R2CFD2</accession>